<accession>E3M4D5</accession>
<dbReference type="OrthoDB" id="5875758at2759"/>
<feature type="compositionally biased region" description="Low complexity" evidence="1">
    <location>
        <begin position="61"/>
        <end position="75"/>
    </location>
</feature>
<feature type="region of interest" description="Disordered" evidence="1">
    <location>
        <begin position="27"/>
        <end position="258"/>
    </location>
</feature>
<dbReference type="CTD" id="9820925"/>
<keyword evidence="2" id="KW-0732">Signal</keyword>
<feature type="compositionally biased region" description="Basic and acidic residues" evidence="1">
    <location>
        <begin position="248"/>
        <end position="258"/>
    </location>
</feature>
<keyword evidence="4" id="KW-1185">Reference proteome</keyword>
<dbReference type="GeneID" id="9820925"/>
<protein>
    <submittedName>
        <fullName evidence="3">Uncharacterized protein</fullName>
    </submittedName>
</protein>
<sequence>MFFLTVSVSLIITIIINCASKSTVKNVEKRQRNSKNITLSQTKKNVSKKRKSAKNLEKTISSPMTPEKTTTSTTPINKEKDSEQLKKPQKVEKEIMEKPEKHEKPEKPEKRTKKDHHVPKKPERTVNKASPVLSEVIVDDKKKISSKSKTPKKGSIYVDEEKNETRKTAKTQSVEEAQVEPAKPIVKTKESLAKRHRSTLKPGEINEKSDDTIEDAPSVRKKEGPSYEPVDGPVSPKVPPDVIGVKKLSKEKDEEAAK</sequence>
<dbReference type="OMA" id="CTSKSNT"/>
<dbReference type="AlphaFoldDB" id="E3M4D5"/>
<feature type="compositionally biased region" description="Basic and acidic residues" evidence="1">
    <location>
        <begin position="204"/>
        <end position="225"/>
    </location>
</feature>
<dbReference type="InParanoid" id="E3M4D5"/>
<feature type="chain" id="PRO_5003174242" evidence="2">
    <location>
        <begin position="19"/>
        <end position="258"/>
    </location>
</feature>
<dbReference type="HOGENOM" id="CLU_1129930_0_0_1"/>
<dbReference type="RefSeq" id="XP_003108876.2">
    <property type="nucleotide sequence ID" value="XM_003108828.2"/>
</dbReference>
<feature type="signal peptide" evidence="2">
    <location>
        <begin position="1"/>
        <end position="18"/>
    </location>
</feature>
<organism evidence="4">
    <name type="scientific">Caenorhabditis remanei</name>
    <name type="common">Caenorhabditis vulgaris</name>
    <dbReference type="NCBI Taxonomy" id="31234"/>
    <lineage>
        <taxon>Eukaryota</taxon>
        <taxon>Metazoa</taxon>
        <taxon>Ecdysozoa</taxon>
        <taxon>Nematoda</taxon>
        <taxon>Chromadorea</taxon>
        <taxon>Rhabditida</taxon>
        <taxon>Rhabditina</taxon>
        <taxon>Rhabditomorpha</taxon>
        <taxon>Rhabditoidea</taxon>
        <taxon>Rhabditidae</taxon>
        <taxon>Peloderinae</taxon>
        <taxon>Caenorhabditis</taxon>
    </lineage>
</organism>
<evidence type="ECO:0000313" key="3">
    <source>
        <dbReference type="EMBL" id="EFO91385.1"/>
    </source>
</evidence>
<dbReference type="eggNOG" id="ENOG502TIMM">
    <property type="taxonomic scope" value="Eukaryota"/>
</dbReference>
<dbReference type="EMBL" id="DS268424">
    <property type="protein sequence ID" value="EFO91385.1"/>
    <property type="molecule type" value="Genomic_DNA"/>
</dbReference>
<feature type="compositionally biased region" description="Basic and acidic residues" evidence="1">
    <location>
        <begin position="77"/>
        <end position="109"/>
    </location>
</feature>
<evidence type="ECO:0000256" key="1">
    <source>
        <dbReference type="SAM" id="MobiDB-lite"/>
    </source>
</evidence>
<gene>
    <name evidence="3" type="ORF">CRE_11735</name>
</gene>
<dbReference type="Proteomes" id="UP000008281">
    <property type="component" value="Unassembled WGS sequence"/>
</dbReference>
<feature type="compositionally biased region" description="Basic residues" evidence="1">
    <location>
        <begin position="110"/>
        <end position="119"/>
    </location>
</feature>
<evidence type="ECO:0000313" key="4">
    <source>
        <dbReference type="Proteomes" id="UP000008281"/>
    </source>
</evidence>
<reference evidence="3" key="1">
    <citation type="submission" date="2007-07" db="EMBL/GenBank/DDBJ databases">
        <title>PCAP assembly of the Caenorhabditis remanei genome.</title>
        <authorList>
            <consortium name="The Caenorhabditis remanei Sequencing Consortium"/>
            <person name="Wilson R.K."/>
        </authorList>
    </citation>
    <scope>NUCLEOTIDE SEQUENCE [LARGE SCALE GENOMIC DNA]</scope>
    <source>
        <strain evidence="3">PB4641</strain>
    </source>
</reference>
<dbReference type="KEGG" id="crq:GCK72_005944"/>
<evidence type="ECO:0000256" key="2">
    <source>
        <dbReference type="SAM" id="SignalP"/>
    </source>
</evidence>
<name>E3M4D5_CAERE</name>
<proteinExistence type="predicted"/>